<evidence type="ECO:0000256" key="5">
    <source>
        <dbReference type="ARBA" id="ARBA00023136"/>
    </source>
</evidence>
<keyword evidence="5 6" id="KW-0472">Membrane</keyword>
<keyword evidence="2 6" id="KW-1003">Cell membrane</keyword>
<feature type="compositionally biased region" description="Low complexity" evidence="7">
    <location>
        <begin position="63"/>
        <end position="74"/>
    </location>
</feature>
<protein>
    <recommendedName>
        <fullName evidence="6">Cyclic di-GMP-binding protein</fullName>
    </recommendedName>
    <alternativeName>
        <fullName evidence="6">Cellulose synthase regulatory subunit</fullName>
    </alternativeName>
</protein>
<name>A0A0S3PUV7_9BRAD</name>
<proteinExistence type="inferred from homology"/>
<evidence type="ECO:0000256" key="3">
    <source>
        <dbReference type="ARBA" id="ARBA00022692"/>
    </source>
</evidence>
<comment type="function">
    <text evidence="6">Binds the cellulose synthase activator, bis-(3'-5') cyclic diguanylic acid (c-di-GMP).</text>
</comment>
<feature type="signal peptide" evidence="6">
    <location>
        <begin position="1"/>
        <end position="31"/>
    </location>
</feature>
<reference evidence="8 9" key="1">
    <citation type="submission" date="2015-08" db="EMBL/GenBank/DDBJ databases">
        <title>Investigation of the bacterial diversity of lava forest soil.</title>
        <authorList>
            <person name="Lee J.S."/>
        </authorList>
    </citation>
    <scope>NUCLEOTIDE SEQUENCE [LARGE SCALE GENOMIC DNA]</scope>
    <source>
        <strain evidence="8 9">GJW-30</strain>
    </source>
</reference>
<evidence type="ECO:0000313" key="8">
    <source>
        <dbReference type="EMBL" id="BAT59600.1"/>
    </source>
</evidence>
<evidence type="ECO:0000313" key="9">
    <source>
        <dbReference type="Proteomes" id="UP000236884"/>
    </source>
</evidence>
<evidence type="ECO:0000256" key="4">
    <source>
        <dbReference type="ARBA" id="ARBA00022989"/>
    </source>
</evidence>
<dbReference type="OrthoDB" id="7615145at2"/>
<dbReference type="Gene3D" id="2.60.120.260">
    <property type="entry name" value="Galactose-binding domain-like"/>
    <property type="match status" value="2"/>
</dbReference>
<dbReference type="RefSeq" id="WP_096355114.1">
    <property type="nucleotide sequence ID" value="NZ_AP014946.1"/>
</dbReference>
<feature type="chain" id="PRO_5015212665" description="Cyclic di-GMP-binding protein" evidence="6">
    <location>
        <begin position="32"/>
        <end position="869"/>
    </location>
</feature>
<comment type="subcellular location">
    <subcellularLocation>
        <location evidence="6">Cell inner membrane</location>
    </subcellularLocation>
    <subcellularLocation>
        <location evidence="1">Cell membrane</location>
        <topology evidence="1">Single-pass membrane protein</topology>
    </subcellularLocation>
</comment>
<keyword evidence="3 6" id="KW-0812">Transmembrane</keyword>
<dbReference type="UniPathway" id="UPA00694"/>
<accession>A0A0S3PUV7</accession>
<keyword evidence="6" id="KW-0997">Cell inner membrane</keyword>
<comment type="pathway">
    <text evidence="6">Glycan metabolism; bacterial cellulose biosynthesis.</text>
</comment>
<gene>
    <name evidence="8" type="ORF">GJW-30_1_02133</name>
</gene>
<organism evidence="8 9">
    <name type="scientific">Variibacter gotjawalensis</name>
    <dbReference type="NCBI Taxonomy" id="1333996"/>
    <lineage>
        <taxon>Bacteria</taxon>
        <taxon>Pseudomonadati</taxon>
        <taxon>Pseudomonadota</taxon>
        <taxon>Alphaproteobacteria</taxon>
        <taxon>Hyphomicrobiales</taxon>
        <taxon>Nitrobacteraceae</taxon>
        <taxon>Variibacter</taxon>
    </lineage>
</organism>
<evidence type="ECO:0000256" key="1">
    <source>
        <dbReference type="ARBA" id="ARBA00004162"/>
    </source>
</evidence>
<dbReference type="AlphaFoldDB" id="A0A0S3PUV7"/>
<dbReference type="EMBL" id="AP014946">
    <property type="protein sequence ID" value="BAT59600.1"/>
    <property type="molecule type" value="Genomic_DNA"/>
</dbReference>
<evidence type="ECO:0000256" key="2">
    <source>
        <dbReference type="ARBA" id="ARBA00022475"/>
    </source>
</evidence>
<feature type="region of interest" description="Disordered" evidence="7">
    <location>
        <begin position="48"/>
        <end position="86"/>
    </location>
</feature>
<comment type="similarity">
    <text evidence="6">Belongs to the AcsB/BcsB family.</text>
</comment>
<dbReference type="Proteomes" id="UP000236884">
    <property type="component" value="Chromosome"/>
</dbReference>
<keyword evidence="6" id="KW-0973">c-di-GMP</keyword>
<feature type="compositionally biased region" description="Basic and acidic residues" evidence="7">
    <location>
        <begin position="680"/>
        <end position="690"/>
    </location>
</feature>
<keyword evidence="9" id="KW-1185">Reference proteome</keyword>
<evidence type="ECO:0000256" key="6">
    <source>
        <dbReference type="RuleBase" id="RU365021"/>
    </source>
</evidence>
<comment type="subunit">
    <text evidence="6">Tightly associated with the cellulose synthase catalytic subunit.</text>
</comment>
<keyword evidence="4 6" id="KW-1133">Transmembrane helix</keyword>
<dbReference type="InterPro" id="IPR018513">
    <property type="entry name" value="Cell_synthase_bac"/>
</dbReference>
<dbReference type="GO" id="GO:0030244">
    <property type="term" value="P:cellulose biosynthetic process"/>
    <property type="evidence" value="ECO:0007669"/>
    <property type="project" value="UniProtKB-KW"/>
</dbReference>
<keyword evidence="6" id="KW-0135">Cellulose biosynthesis</keyword>
<dbReference type="GO" id="GO:0005886">
    <property type="term" value="C:plasma membrane"/>
    <property type="evidence" value="ECO:0007669"/>
    <property type="project" value="UniProtKB-SubCell"/>
</dbReference>
<dbReference type="PANTHER" id="PTHR39083">
    <property type="entry name" value="CYCLIC DI-GMP-BINDING PROTEIN"/>
    <property type="match status" value="1"/>
</dbReference>
<evidence type="ECO:0000256" key="7">
    <source>
        <dbReference type="SAM" id="MobiDB-lite"/>
    </source>
</evidence>
<feature type="transmembrane region" description="Helical" evidence="6">
    <location>
        <begin position="841"/>
        <end position="861"/>
    </location>
</feature>
<dbReference type="KEGG" id="vgo:GJW-30_1_02133"/>
<dbReference type="PANTHER" id="PTHR39083:SF1">
    <property type="entry name" value="CYCLIC DI-GMP-BINDING PROTEIN"/>
    <property type="match status" value="1"/>
</dbReference>
<sequence length="869" mass="93554">MAKRAAKFKRHGLAGVCAGVLALALAATVSAQQGFVASDPPANAIFPSGFSGMTENQPRSEEPPQSAAPMASPMAAPPPAAPASFLPRTESSFRHLPNNVQGYRLVGEVGDAEWPIFVTEAQSRRALRVRVGYLSSVSVMPEASNLTISINDKVVGRTRILPPKGVRTIEFEIPSNLLQYGFNAVKIGVEQRHRVDCSLGATYELWTQIDPSQTGIIIPADDPGVVELFDLAALPADANGALPIRAVIPKKTSLANIENFIRAAQAIVLAGRFEQPSVDFGPMAEGDNGINLVIGTADELSGISEKLGIGPITGPRVIVQRNNPAYRTTVIITGQNNQELADALRRLNVAKEQRGTVQGLRAANGFPGYRVEGGARVKLKELGVASEEFSGRFFRSAFNLTLPPDFYPADYAKMQISLDGGYAPGLLSQSEVLVTVNDRHAASLSLTRSSGEVFQRNEIPLALGSLRPGLNRIELQAQVPMATDRKCDPLAALEGKKRFLLLDSSEIVLPQIARIARMPNLAVTATGSFPFGMDTGTRPKLYVPAPDRFTMNAAATLATRLAVSAGKPIDFQVTITPPPAGSGPTLVVSSLRAMTDDIITKAGLDIEQVKKAWQARMDAPPRREAAISTVERATRQRIILQRNFPTSCGLTNRGLVLPAAVTPAAAATPDTLRGPMEPPSARRDNDGDRSLLDEWKQDVDAQGRIKRWFWAINDTVSGWIDSITTTVKKTTAIWTEEKKLAPAVSARSSLILAQNMLGGTVDDVWTVVTAPTSELLGESVGCLVDPRVWSQIDGRISFLDASEGQMSTVAADSLRFISTQPPSLGNYRLIMASWLSLNQTIYVTIALLLAICLSASTRWLLRNLGRKQQ</sequence>
<keyword evidence="6" id="KW-0732">Signal</keyword>
<dbReference type="GO" id="GO:0006011">
    <property type="term" value="P:UDP-alpha-D-glucose metabolic process"/>
    <property type="evidence" value="ECO:0007669"/>
    <property type="project" value="InterPro"/>
</dbReference>
<dbReference type="Pfam" id="PF03170">
    <property type="entry name" value="BcsB"/>
    <property type="match status" value="1"/>
</dbReference>
<feature type="region of interest" description="Disordered" evidence="7">
    <location>
        <begin position="667"/>
        <end position="690"/>
    </location>
</feature>